<gene>
    <name evidence="1" type="ORF">QG37_01046</name>
</gene>
<evidence type="ECO:0000313" key="1">
    <source>
        <dbReference type="EMBL" id="KNE01711.1"/>
    </source>
</evidence>
<name>A0A0L0P6P5_CANAR</name>
<evidence type="ECO:0000313" key="2">
    <source>
        <dbReference type="Proteomes" id="UP000037122"/>
    </source>
</evidence>
<dbReference type="EMBL" id="LGST01000008">
    <property type="protein sequence ID" value="KNE01711.1"/>
    <property type="molecule type" value="Genomic_DNA"/>
</dbReference>
<proteinExistence type="predicted"/>
<protein>
    <submittedName>
        <fullName evidence="1">Uncharacterized protein</fullName>
    </submittedName>
</protein>
<dbReference type="AlphaFoldDB" id="A0A0L0P6P5"/>
<organism evidence="1 2">
    <name type="scientific">Candidozyma auris</name>
    <name type="common">Yeast</name>
    <name type="synonym">Candida auris</name>
    <dbReference type="NCBI Taxonomy" id="498019"/>
    <lineage>
        <taxon>Eukaryota</taxon>
        <taxon>Fungi</taxon>
        <taxon>Dikarya</taxon>
        <taxon>Ascomycota</taxon>
        <taxon>Saccharomycotina</taxon>
        <taxon>Pichiomycetes</taxon>
        <taxon>Metschnikowiaceae</taxon>
        <taxon>Candidozyma</taxon>
    </lineage>
</organism>
<sequence>MDGHGGGGPFGGEIGNVFLKKISPKNMKVEKQTHLEAPAGGGLFKVFVEDTQSKTWGEIYTRREVPPLDKAIGMHGPATLLHTLRLALYLSKRDTDYVEGYVGW</sequence>
<accession>A0A0L0P6P5</accession>
<dbReference type="Proteomes" id="UP000037122">
    <property type="component" value="Unassembled WGS sequence"/>
</dbReference>
<reference evidence="2" key="1">
    <citation type="journal article" date="2015" name="BMC Genomics">
        <title>Draft genome of a commonly misdiagnosed multidrug resistant pathogen Candida auris.</title>
        <authorList>
            <person name="Chatterjee S."/>
            <person name="Alampalli S.V."/>
            <person name="Nageshan R.K."/>
            <person name="Chettiar S.T."/>
            <person name="Joshi S."/>
            <person name="Tatu U.S."/>
        </authorList>
    </citation>
    <scope>NUCLEOTIDE SEQUENCE [LARGE SCALE GENOMIC DNA]</scope>
    <source>
        <strain evidence="2">6684</strain>
    </source>
</reference>
<comment type="caution">
    <text evidence="1">The sequence shown here is derived from an EMBL/GenBank/DDBJ whole genome shotgun (WGS) entry which is preliminary data.</text>
</comment>
<dbReference type="VEuPathDB" id="FungiDB:QG37_01046"/>